<dbReference type="Proteomes" id="UP001140949">
    <property type="component" value="Unassembled WGS sequence"/>
</dbReference>
<comment type="caution">
    <text evidence="3">The sequence shown here is derived from an EMBL/GenBank/DDBJ whole genome shotgun (WGS) entry which is preliminary data.</text>
</comment>
<dbReference type="AlphaFoldDB" id="A0AAX6ICW6"/>
<dbReference type="Pfam" id="PF03732">
    <property type="entry name" value="Retrotrans_gag"/>
    <property type="match status" value="1"/>
</dbReference>
<protein>
    <recommendedName>
        <fullName evidence="2">Retrotransposon gag domain-containing protein</fullName>
    </recommendedName>
</protein>
<evidence type="ECO:0000313" key="3">
    <source>
        <dbReference type="EMBL" id="KAJ6850215.1"/>
    </source>
</evidence>
<feature type="domain" description="Retrotransposon gag" evidence="2">
    <location>
        <begin position="13"/>
        <end position="105"/>
    </location>
</feature>
<dbReference type="EMBL" id="JANAVB010003198">
    <property type="protein sequence ID" value="KAJ6850215.1"/>
    <property type="molecule type" value="Genomic_DNA"/>
</dbReference>
<proteinExistence type="predicted"/>
<evidence type="ECO:0000313" key="4">
    <source>
        <dbReference type="Proteomes" id="UP001140949"/>
    </source>
</evidence>
<feature type="region of interest" description="Disordered" evidence="1">
    <location>
        <begin position="134"/>
        <end position="171"/>
    </location>
</feature>
<accession>A0AAX6ICW6</accession>
<gene>
    <name evidence="3" type="ORF">M6B38_265305</name>
</gene>
<organism evidence="3 4">
    <name type="scientific">Iris pallida</name>
    <name type="common">Sweet iris</name>
    <dbReference type="NCBI Taxonomy" id="29817"/>
    <lineage>
        <taxon>Eukaryota</taxon>
        <taxon>Viridiplantae</taxon>
        <taxon>Streptophyta</taxon>
        <taxon>Embryophyta</taxon>
        <taxon>Tracheophyta</taxon>
        <taxon>Spermatophyta</taxon>
        <taxon>Magnoliopsida</taxon>
        <taxon>Liliopsida</taxon>
        <taxon>Asparagales</taxon>
        <taxon>Iridaceae</taxon>
        <taxon>Iridoideae</taxon>
        <taxon>Irideae</taxon>
        <taxon>Iris</taxon>
    </lineage>
</organism>
<name>A0AAX6ICW6_IRIPA</name>
<sequence length="171" mass="20176">MARILDDLKVEVMSMRLFDITRAWYREEPQLAEPEVFWKDFKLLFQEKFFPDVERDELQMQFEALQQGSMTVAQYTSEFTRLSRFAENLVSTPKERAWKFKKGLTRELRHTVAISQATTYASILKVSQGVEKEMDQKLKRDRDIGTSSSQGPSKRTDTQQRPPQHQHHLHV</sequence>
<reference evidence="3" key="1">
    <citation type="journal article" date="2023" name="GigaByte">
        <title>Genome assembly of the bearded iris, Iris pallida Lam.</title>
        <authorList>
            <person name="Bruccoleri R.E."/>
            <person name="Oakeley E.J."/>
            <person name="Faust A.M.E."/>
            <person name="Altorfer M."/>
            <person name="Dessus-Babus S."/>
            <person name="Burckhardt D."/>
            <person name="Oertli M."/>
            <person name="Naumann U."/>
            <person name="Petersen F."/>
            <person name="Wong J."/>
        </authorList>
    </citation>
    <scope>NUCLEOTIDE SEQUENCE</scope>
    <source>
        <strain evidence="3">GSM-AAB239-AS_SAM_17_03QT</strain>
    </source>
</reference>
<evidence type="ECO:0000256" key="1">
    <source>
        <dbReference type="SAM" id="MobiDB-lite"/>
    </source>
</evidence>
<keyword evidence="4" id="KW-1185">Reference proteome</keyword>
<dbReference type="InterPro" id="IPR005162">
    <property type="entry name" value="Retrotrans_gag_dom"/>
</dbReference>
<reference evidence="3" key="2">
    <citation type="submission" date="2023-04" db="EMBL/GenBank/DDBJ databases">
        <authorList>
            <person name="Bruccoleri R.E."/>
            <person name="Oakeley E.J."/>
            <person name="Faust A.-M."/>
            <person name="Dessus-Babus S."/>
            <person name="Altorfer M."/>
            <person name="Burckhardt D."/>
            <person name="Oertli M."/>
            <person name="Naumann U."/>
            <person name="Petersen F."/>
            <person name="Wong J."/>
        </authorList>
    </citation>
    <scope>NUCLEOTIDE SEQUENCE</scope>
    <source>
        <strain evidence="3">GSM-AAB239-AS_SAM_17_03QT</strain>
        <tissue evidence="3">Leaf</tissue>
    </source>
</reference>
<evidence type="ECO:0000259" key="2">
    <source>
        <dbReference type="Pfam" id="PF03732"/>
    </source>
</evidence>
<feature type="compositionally biased region" description="Basic and acidic residues" evidence="1">
    <location>
        <begin position="134"/>
        <end position="144"/>
    </location>
</feature>